<name>A0ABV5PIJ1_STRCM</name>
<keyword evidence="2" id="KW-0732">Signal</keyword>
<sequence>MRRIAFVLAGVTAAGFLAVTPAVADDGDDLAVSQSHASGNRFEQEREDGYEHYNIGGPHGLTAETGGEMETSGESFDLSHTTVNVD</sequence>
<feature type="signal peptide" evidence="2">
    <location>
        <begin position="1"/>
        <end position="24"/>
    </location>
</feature>
<keyword evidence="4" id="KW-1185">Reference proteome</keyword>
<feature type="chain" id="PRO_5047341223" evidence="2">
    <location>
        <begin position="25"/>
        <end position="86"/>
    </location>
</feature>
<proteinExistence type="predicted"/>
<evidence type="ECO:0000256" key="1">
    <source>
        <dbReference type="SAM" id="MobiDB-lite"/>
    </source>
</evidence>
<evidence type="ECO:0000313" key="4">
    <source>
        <dbReference type="Proteomes" id="UP001589718"/>
    </source>
</evidence>
<dbReference type="RefSeq" id="WP_345219707.1">
    <property type="nucleotide sequence ID" value="NZ_BAAAXE010000002.1"/>
</dbReference>
<reference evidence="3 4" key="1">
    <citation type="submission" date="2024-09" db="EMBL/GenBank/DDBJ databases">
        <authorList>
            <person name="Sun Q."/>
            <person name="Mori K."/>
        </authorList>
    </citation>
    <scope>NUCLEOTIDE SEQUENCE [LARGE SCALE GENOMIC DNA]</scope>
    <source>
        <strain evidence="3 4">JCM 4362</strain>
    </source>
</reference>
<evidence type="ECO:0000256" key="2">
    <source>
        <dbReference type="SAM" id="SignalP"/>
    </source>
</evidence>
<dbReference type="EMBL" id="JBHMCR010000016">
    <property type="protein sequence ID" value="MFB9523035.1"/>
    <property type="molecule type" value="Genomic_DNA"/>
</dbReference>
<dbReference type="Proteomes" id="UP001589718">
    <property type="component" value="Unassembled WGS sequence"/>
</dbReference>
<gene>
    <name evidence="3" type="ORF">ACFFTU_24110</name>
</gene>
<feature type="compositionally biased region" description="Low complexity" evidence="1">
    <location>
        <begin position="64"/>
        <end position="75"/>
    </location>
</feature>
<comment type="caution">
    <text evidence="3">The sequence shown here is derived from an EMBL/GenBank/DDBJ whole genome shotgun (WGS) entry which is preliminary data.</text>
</comment>
<accession>A0ABV5PIJ1</accession>
<feature type="region of interest" description="Disordered" evidence="1">
    <location>
        <begin position="50"/>
        <end position="86"/>
    </location>
</feature>
<organism evidence="3 4">
    <name type="scientific">Streptomyces cremeus</name>
    <dbReference type="NCBI Taxonomy" id="66881"/>
    <lineage>
        <taxon>Bacteria</taxon>
        <taxon>Bacillati</taxon>
        <taxon>Actinomycetota</taxon>
        <taxon>Actinomycetes</taxon>
        <taxon>Kitasatosporales</taxon>
        <taxon>Streptomycetaceae</taxon>
        <taxon>Streptomyces</taxon>
    </lineage>
</organism>
<evidence type="ECO:0000313" key="3">
    <source>
        <dbReference type="EMBL" id="MFB9523035.1"/>
    </source>
</evidence>
<protein>
    <submittedName>
        <fullName evidence="3">Uncharacterized protein</fullName>
    </submittedName>
</protein>